<feature type="chain" id="PRO_5006038894" evidence="1">
    <location>
        <begin position="20"/>
        <end position="146"/>
    </location>
</feature>
<protein>
    <submittedName>
        <fullName evidence="2">Uncharacterized protein</fullName>
    </submittedName>
</protein>
<accession>A0A0N9UCN0</accession>
<evidence type="ECO:0000313" key="2">
    <source>
        <dbReference type="EMBL" id="ALH81426.1"/>
    </source>
</evidence>
<dbReference type="OrthoDB" id="7451179at2"/>
<dbReference type="Proteomes" id="UP000058074">
    <property type="component" value="Chromosome"/>
</dbReference>
<dbReference type="EMBL" id="CP012700">
    <property type="protein sequence ID" value="ALH81426.1"/>
    <property type="molecule type" value="Genomic_DNA"/>
</dbReference>
<name>A0A0N9UCN0_SPHMC</name>
<evidence type="ECO:0000313" key="3">
    <source>
        <dbReference type="Proteomes" id="UP000058074"/>
    </source>
</evidence>
<dbReference type="AlphaFoldDB" id="A0A0N9UCN0"/>
<gene>
    <name evidence="2" type="ORF">AN936_13950</name>
</gene>
<evidence type="ECO:0000256" key="1">
    <source>
        <dbReference type="SAM" id="SignalP"/>
    </source>
</evidence>
<proteinExistence type="predicted"/>
<organism evidence="2 3">
    <name type="scientific">Sphingopyxis macrogoltabida</name>
    <name type="common">Sphingomonas macrogoltabidus</name>
    <dbReference type="NCBI Taxonomy" id="33050"/>
    <lineage>
        <taxon>Bacteria</taxon>
        <taxon>Pseudomonadati</taxon>
        <taxon>Pseudomonadota</taxon>
        <taxon>Alphaproteobacteria</taxon>
        <taxon>Sphingomonadales</taxon>
        <taxon>Sphingomonadaceae</taxon>
        <taxon>Sphingopyxis</taxon>
    </lineage>
</organism>
<reference evidence="2 3" key="1">
    <citation type="journal article" date="2015" name="Genome Announc.">
        <title>Complete Genome Sequence of Polypropylene Glycol- and Polyethylene Glycol-Degrading Sphingopyxis macrogoltabida Strain EY-1.</title>
        <authorList>
            <person name="Ohtsubo Y."/>
            <person name="Nagata Y."/>
            <person name="Numata M."/>
            <person name="Tsuchikane K."/>
            <person name="Hosoyama A."/>
            <person name="Yamazoe A."/>
            <person name="Tsuda M."/>
            <person name="Fujita N."/>
            <person name="Kawai F."/>
        </authorList>
    </citation>
    <scope>NUCLEOTIDE SEQUENCE [LARGE SCALE GENOMIC DNA]</scope>
    <source>
        <strain evidence="2 3">EY-1</strain>
    </source>
</reference>
<sequence length="146" mass="15337">MTRSTFRIALAALPLLALAAPMPAAAGQMNDTVATLNDPVAQDRMADTVTALVGALMKLNVGPLAEAVARVDPTSDAAYLPPDATLGEVAGQDDPYYAERLGDDVRATTRMAGHAASALAAYAPVLKSMARDMAAQWERERDAARR</sequence>
<dbReference type="KEGG" id="smag:AN936_13950"/>
<dbReference type="PATRIC" id="fig|33050.5.peg.2886"/>
<dbReference type="RefSeq" id="WP_054590296.1">
    <property type="nucleotide sequence ID" value="NZ_CP012700.1"/>
</dbReference>
<keyword evidence="1" id="KW-0732">Signal</keyword>
<feature type="signal peptide" evidence="1">
    <location>
        <begin position="1"/>
        <end position="19"/>
    </location>
</feature>